<evidence type="ECO:0000256" key="2">
    <source>
        <dbReference type="ARBA" id="ARBA00022801"/>
    </source>
</evidence>
<feature type="compositionally biased region" description="Gly residues" evidence="8">
    <location>
        <begin position="598"/>
        <end position="607"/>
    </location>
</feature>
<dbReference type="InterPro" id="IPR035892">
    <property type="entry name" value="C2_domain_sf"/>
</dbReference>
<dbReference type="Pfam" id="PF00387">
    <property type="entry name" value="PI-PLC-Y"/>
    <property type="match status" value="1"/>
</dbReference>
<feature type="compositionally biased region" description="Acidic residues" evidence="8">
    <location>
        <begin position="541"/>
        <end position="550"/>
    </location>
</feature>
<dbReference type="EMBL" id="JAQQPM010000003">
    <property type="protein sequence ID" value="KAK2070166.1"/>
    <property type="molecule type" value="Genomic_DNA"/>
</dbReference>
<dbReference type="GO" id="GO:0016042">
    <property type="term" value="P:lipid catabolic process"/>
    <property type="evidence" value="ECO:0007669"/>
    <property type="project" value="UniProtKB-KW"/>
</dbReference>
<dbReference type="PANTHER" id="PTHR10336:SF82">
    <property type="entry name" value="PHOSPHOINOSITIDE PHOSPHOLIPASE C"/>
    <property type="match status" value="1"/>
</dbReference>
<dbReference type="AlphaFoldDB" id="A0AAD9I369"/>
<evidence type="ECO:0000256" key="8">
    <source>
        <dbReference type="SAM" id="MobiDB-lite"/>
    </source>
</evidence>
<comment type="caution">
    <text evidence="11">The sequence shown here is derived from an EMBL/GenBank/DDBJ whole genome shotgun (WGS) entry which is preliminary data.</text>
</comment>
<dbReference type="GO" id="GO:0048015">
    <property type="term" value="P:phosphatidylinositol-mediated signaling"/>
    <property type="evidence" value="ECO:0007669"/>
    <property type="project" value="TreeGrafter"/>
</dbReference>
<dbReference type="InterPro" id="IPR000008">
    <property type="entry name" value="C2_dom"/>
</dbReference>
<comment type="function">
    <text evidence="6">The production of the second messenger molecules diacylglycerol (DAG) and inositol 1,4,5-trisphosphate (IP3) is mediated by activated phosphatidylinositol-specific phospholipase C enzymes.</text>
</comment>
<dbReference type="InterPro" id="IPR000909">
    <property type="entry name" value="PLipase_C_PInositol-sp_X_dom"/>
</dbReference>
<keyword evidence="5" id="KW-0807">Transducer</keyword>
<keyword evidence="12" id="KW-1185">Reference proteome</keyword>
<dbReference type="Pfam" id="PF00388">
    <property type="entry name" value="PI-PLC-X"/>
    <property type="match status" value="1"/>
</dbReference>
<dbReference type="CDD" id="cd00275">
    <property type="entry name" value="C2_PLC_like"/>
    <property type="match status" value="1"/>
</dbReference>
<evidence type="ECO:0000259" key="10">
    <source>
        <dbReference type="PROSITE" id="PS50008"/>
    </source>
</evidence>
<dbReference type="Pfam" id="PF23617">
    <property type="entry name" value="EF-hand_15"/>
    <property type="match status" value="1"/>
</dbReference>
<name>A0AAD9I369_9PEZI</name>
<feature type="region of interest" description="Disordered" evidence="8">
    <location>
        <begin position="534"/>
        <end position="553"/>
    </location>
</feature>
<feature type="domain" description="PI-PLC Y-box" evidence="10">
    <location>
        <begin position="424"/>
        <end position="537"/>
    </location>
</feature>
<keyword evidence="4 7" id="KW-0443">Lipid metabolism</keyword>
<evidence type="ECO:0000256" key="4">
    <source>
        <dbReference type="ARBA" id="ARBA00023098"/>
    </source>
</evidence>
<feature type="compositionally biased region" description="Acidic residues" evidence="8">
    <location>
        <begin position="366"/>
        <end position="375"/>
    </location>
</feature>
<dbReference type="SUPFAM" id="SSF51695">
    <property type="entry name" value="PLC-like phosphodiesterases"/>
    <property type="match status" value="1"/>
</dbReference>
<evidence type="ECO:0000313" key="11">
    <source>
        <dbReference type="EMBL" id="KAK2070166.1"/>
    </source>
</evidence>
<dbReference type="SMART" id="SM00239">
    <property type="entry name" value="C2"/>
    <property type="match status" value="1"/>
</dbReference>
<evidence type="ECO:0000256" key="6">
    <source>
        <dbReference type="ARBA" id="ARBA00059664"/>
    </source>
</evidence>
<evidence type="ECO:0000259" key="9">
    <source>
        <dbReference type="PROSITE" id="PS50004"/>
    </source>
</evidence>
<dbReference type="CDD" id="cd08598">
    <property type="entry name" value="PI-PLC1c_yeast"/>
    <property type="match status" value="1"/>
</dbReference>
<dbReference type="PROSITE" id="PS50008">
    <property type="entry name" value="PIPLC_Y_DOMAIN"/>
    <property type="match status" value="1"/>
</dbReference>
<sequence>MAQERPQTQTPTQSPTESQSQSLPFGQAAMHQAGGGAGGADRAATTLGPAMLSRLRSVFDADAAADGCWRRDQTATFLRRVQGATDAELAQHAPWLDHRAGLDFAGFLQYMASAAADVAAPPPAQDLDLSWPLSSYFISSSHNTYLTGNQLSSVASTEAYANVLLRGCRCVEIDVWDGHDADSSSSSSPSSPSSPTSSGEDERLKHANSLVTRLENTSLGKKLEAYVGAASSSHGDQAAAAAAAAAPATAAPSPASVPPPPQRSSSREPRVLHGHTLTRDVAFRDVCAAVRDAAFQASDLPLIASLEVHCSPAQQELMVQIMEDTWAGHLVPRPARDADRLPAPRDLRRKILVKVKYAPPETAAAGDDDDDDDERPDTGGTTTSDSDEEKGMAGPGSKAVPTAKGKRRKSKKKKKKPSRVIQALTQLGIYTRGVSFKGLTQPEAALPTHVFSLSERGVLELHEKAGPALFHHNRHFLMRTYPSGMRIRSSNLDPAVFWRKGLQMVALNWQSCDEGMMLNEGMFAGTRGWVLKPPGYRTRDDDDDDDDDDDAPPRRTLDLVIQVLAAQALPLPEGVRDAGSLHPYVKVELHVEPAAGPASGGGGGGGPHPHEGRDKDGPHKARTRSAQGCDADFGAQELRFGRVVGVVPELSFVRFTVRDDEYMRDPLVAWACVRLDRLRPGLRLVHLLDAKGLPAEGTVLVRVTQEWA</sequence>
<protein>
    <recommendedName>
        <fullName evidence="7">Phosphoinositide phospholipase C</fullName>
        <ecNumber evidence="7">3.1.4.11</ecNumber>
    </recommendedName>
</protein>
<dbReference type="GO" id="GO:0051209">
    <property type="term" value="P:release of sequestered calcium ion into cytosol"/>
    <property type="evidence" value="ECO:0007669"/>
    <property type="project" value="TreeGrafter"/>
</dbReference>
<evidence type="ECO:0000256" key="7">
    <source>
        <dbReference type="RuleBase" id="RU361133"/>
    </source>
</evidence>
<feature type="region of interest" description="Disordered" evidence="8">
    <location>
        <begin position="1"/>
        <end position="24"/>
    </location>
</feature>
<proteinExistence type="predicted"/>
<keyword evidence="3 7" id="KW-0442">Lipid degradation</keyword>
<evidence type="ECO:0000256" key="1">
    <source>
        <dbReference type="ARBA" id="ARBA00001195"/>
    </source>
</evidence>
<dbReference type="InterPro" id="IPR056584">
    <property type="entry name" value="EF-hand_15"/>
</dbReference>
<feature type="region of interest" description="Disordered" evidence="8">
    <location>
        <begin position="593"/>
        <end position="625"/>
    </location>
</feature>
<dbReference type="SMART" id="SM00149">
    <property type="entry name" value="PLCYc"/>
    <property type="match status" value="1"/>
</dbReference>
<dbReference type="PROSITE" id="PS50004">
    <property type="entry name" value="C2"/>
    <property type="match status" value="1"/>
</dbReference>
<gene>
    <name evidence="11" type="ORF">P8C59_004685</name>
</gene>
<keyword evidence="2 7" id="KW-0378">Hydrolase</keyword>
<dbReference type="Gene3D" id="2.60.40.150">
    <property type="entry name" value="C2 domain"/>
    <property type="match status" value="1"/>
</dbReference>
<dbReference type="InterPro" id="IPR001711">
    <property type="entry name" value="PLipase_C_Pinositol-sp_Y"/>
</dbReference>
<feature type="compositionally biased region" description="Low complexity" evidence="8">
    <location>
        <begin position="240"/>
        <end position="254"/>
    </location>
</feature>
<feature type="compositionally biased region" description="Basic and acidic residues" evidence="8">
    <location>
        <begin position="608"/>
        <end position="619"/>
    </location>
</feature>
<dbReference type="Proteomes" id="UP001217918">
    <property type="component" value="Unassembled WGS sequence"/>
</dbReference>
<dbReference type="PRINTS" id="PR00390">
    <property type="entry name" value="PHPHLIPASEC"/>
</dbReference>
<feature type="compositionally biased region" description="Basic residues" evidence="8">
    <location>
        <begin position="404"/>
        <end position="418"/>
    </location>
</feature>
<feature type="region of interest" description="Disordered" evidence="8">
    <location>
        <begin position="179"/>
        <end position="205"/>
    </location>
</feature>
<feature type="compositionally biased region" description="Low complexity" evidence="8">
    <location>
        <begin position="183"/>
        <end position="198"/>
    </location>
</feature>
<dbReference type="SMART" id="SM00148">
    <property type="entry name" value="PLCXc"/>
    <property type="match status" value="1"/>
</dbReference>
<accession>A0AAD9I369</accession>
<dbReference type="PANTHER" id="PTHR10336">
    <property type="entry name" value="PHOSPHOINOSITIDE-SPECIFIC PHOSPHOLIPASE C FAMILY PROTEIN"/>
    <property type="match status" value="1"/>
</dbReference>
<feature type="region of interest" description="Disordered" evidence="8">
    <location>
        <begin position="352"/>
        <end position="419"/>
    </location>
</feature>
<dbReference type="SUPFAM" id="SSF49562">
    <property type="entry name" value="C2 domain (Calcium/lipid-binding domain, CaLB)"/>
    <property type="match status" value="1"/>
</dbReference>
<reference evidence="11" key="1">
    <citation type="journal article" date="2023" name="Mol. Plant Microbe Interact.">
        <title>Elucidating the Obligate Nature and Biological Capacity of an Invasive Fungal Corn Pathogen.</title>
        <authorList>
            <person name="MacCready J.S."/>
            <person name="Roggenkamp E.M."/>
            <person name="Gdanetz K."/>
            <person name="Chilvers M.I."/>
        </authorList>
    </citation>
    <scope>NUCLEOTIDE SEQUENCE</scope>
    <source>
        <strain evidence="11">PM02</strain>
    </source>
</reference>
<organism evidence="11 12">
    <name type="scientific">Phyllachora maydis</name>
    <dbReference type="NCBI Taxonomy" id="1825666"/>
    <lineage>
        <taxon>Eukaryota</taxon>
        <taxon>Fungi</taxon>
        <taxon>Dikarya</taxon>
        <taxon>Ascomycota</taxon>
        <taxon>Pezizomycotina</taxon>
        <taxon>Sordariomycetes</taxon>
        <taxon>Sordariomycetidae</taxon>
        <taxon>Phyllachorales</taxon>
        <taxon>Phyllachoraceae</taxon>
        <taxon>Phyllachora</taxon>
    </lineage>
</organism>
<dbReference type="PROSITE" id="PS50007">
    <property type="entry name" value="PIPLC_X_DOMAIN"/>
    <property type="match status" value="1"/>
</dbReference>
<dbReference type="EC" id="3.1.4.11" evidence="7"/>
<feature type="region of interest" description="Disordered" evidence="8">
    <location>
        <begin position="240"/>
        <end position="271"/>
    </location>
</feature>
<evidence type="ECO:0000256" key="5">
    <source>
        <dbReference type="ARBA" id="ARBA00023224"/>
    </source>
</evidence>
<comment type="catalytic activity">
    <reaction evidence="1 7">
        <text>a 1,2-diacyl-sn-glycero-3-phospho-(1D-myo-inositol-4,5-bisphosphate) + H2O = 1D-myo-inositol 1,4,5-trisphosphate + a 1,2-diacyl-sn-glycerol + H(+)</text>
        <dbReference type="Rhea" id="RHEA:33179"/>
        <dbReference type="ChEBI" id="CHEBI:15377"/>
        <dbReference type="ChEBI" id="CHEBI:15378"/>
        <dbReference type="ChEBI" id="CHEBI:17815"/>
        <dbReference type="ChEBI" id="CHEBI:58456"/>
        <dbReference type="ChEBI" id="CHEBI:203600"/>
        <dbReference type="EC" id="3.1.4.11"/>
    </reaction>
</comment>
<dbReference type="InterPro" id="IPR017946">
    <property type="entry name" value="PLC-like_Pdiesterase_TIM-brl"/>
</dbReference>
<evidence type="ECO:0000256" key="3">
    <source>
        <dbReference type="ARBA" id="ARBA00022963"/>
    </source>
</evidence>
<dbReference type="Gene3D" id="3.20.20.190">
    <property type="entry name" value="Phosphatidylinositol (PI) phosphodiesterase"/>
    <property type="match status" value="1"/>
</dbReference>
<dbReference type="GO" id="GO:0004435">
    <property type="term" value="F:phosphatidylinositol-4,5-bisphosphate phospholipase C activity"/>
    <property type="evidence" value="ECO:0007669"/>
    <property type="project" value="UniProtKB-EC"/>
</dbReference>
<feature type="domain" description="C2" evidence="9">
    <location>
        <begin position="540"/>
        <end position="689"/>
    </location>
</feature>
<dbReference type="FunFam" id="3.20.20.190:FF:000039">
    <property type="entry name" value="Phosphoinositide phospholipase C"/>
    <property type="match status" value="1"/>
</dbReference>
<evidence type="ECO:0000313" key="12">
    <source>
        <dbReference type="Proteomes" id="UP001217918"/>
    </source>
</evidence>
<dbReference type="InterPro" id="IPR001192">
    <property type="entry name" value="PI-PLC_fam"/>
</dbReference>